<dbReference type="Pfam" id="PF07690">
    <property type="entry name" value="MFS_1"/>
    <property type="match status" value="1"/>
</dbReference>
<evidence type="ECO:0000313" key="10">
    <source>
        <dbReference type="Proteomes" id="UP000006867"/>
    </source>
</evidence>
<proteinExistence type="predicted"/>
<gene>
    <name evidence="9" type="ordered locus">BATR1942_10820</name>
</gene>
<feature type="transmembrane region" description="Helical" evidence="7">
    <location>
        <begin position="227"/>
        <end position="246"/>
    </location>
</feature>
<name>A0ABN3ZBB0_BACA1</name>
<dbReference type="Proteomes" id="UP000006867">
    <property type="component" value="Chromosome"/>
</dbReference>
<feature type="transmembrane region" description="Helical" evidence="7">
    <location>
        <begin position="311"/>
        <end position="333"/>
    </location>
</feature>
<keyword evidence="5 7" id="KW-0472">Membrane</keyword>
<comment type="subcellular location">
    <subcellularLocation>
        <location evidence="1">Cell membrane</location>
        <topology evidence="1">Multi-pass membrane protein</topology>
    </subcellularLocation>
</comment>
<evidence type="ECO:0000313" key="9">
    <source>
        <dbReference type="EMBL" id="ADP33095.1"/>
    </source>
</evidence>
<protein>
    <submittedName>
        <fullName evidence="9">Efflux transporter</fullName>
    </submittedName>
</protein>
<feature type="compositionally biased region" description="Basic and acidic residues" evidence="6">
    <location>
        <begin position="415"/>
        <end position="430"/>
    </location>
</feature>
<sequence>MSKLKKVIGNVEVNKGLLLLLTIGGLYSLGIALSNTFVNVYLWKQSGKFVDLAIYNLSIVTMQPFTFLLAGRLAKKIDRVFILRFGVIFLAGFYLTVLLAGETAASRLVLIGAVLGVGYGFYWLAFNVLTFEITEPDTRDFFNGFLGILSSTAGMIGPIVAGFVISRFENNTGYTVIFSLSLSLFALAVVMSFFLKRRESKGRFMLKKVFAERHTNMNWRKITNAHFFQGLREGIFVFLISVFVFIATNSELALGTFGLVNSAVSFFAYYFVSRLIKKKARKKAILVGGLVLYGALFLILFHMSFTTLLTYGVFIAIGYPLLLVPYLSLTYDVIGRARHARKARIEYIVLRELFLNAGRIVSILFFLIIVSLLKDDVGIPVSLALLGAGHTLIYYFVKDIRFTEPDPAEETMAEDGQKRVAEPNLLKGER</sequence>
<evidence type="ECO:0000256" key="5">
    <source>
        <dbReference type="ARBA" id="ARBA00023136"/>
    </source>
</evidence>
<dbReference type="InterPro" id="IPR052528">
    <property type="entry name" value="Sugar_transport-like"/>
</dbReference>
<keyword evidence="10" id="KW-1185">Reference proteome</keyword>
<keyword evidence="2" id="KW-0813">Transport</keyword>
<feature type="transmembrane region" description="Helical" evidence="7">
    <location>
        <begin position="353"/>
        <end position="373"/>
    </location>
</feature>
<evidence type="ECO:0000256" key="7">
    <source>
        <dbReference type="SAM" id="Phobius"/>
    </source>
</evidence>
<feature type="region of interest" description="Disordered" evidence="6">
    <location>
        <begin position="408"/>
        <end position="430"/>
    </location>
</feature>
<evidence type="ECO:0000256" key="2">
    <source>
        <dbReference type="ARBA" id="ARBA00022448"/>
    </source>
</evidence>
<feature type="transmembrane region" description="Helical" evidence="7">
    <location>
        <begin position="252"/>
        <end position="272"/>
    </location>
</feature>
<feature type="transmembrane region" description="Helical" evidence="7">
    <location>
        <begin position="172"/>
        <end position="195"/>
    </location>
</feature>
<evidence type="ECO:0000256" key="4">
    <source>
        <dbReference type="ARBA" id="ARBA00022989"/>
    </source>
</evidence>
<reference evidence="9 10" key="1">
    <citation type="journal article" date="2011" name="Front. Microbiol.">
        <title>Genomic signatures of strain selection and enhancement in Bacillus atrophaeus var. globigii, a historical biowarfare simulant.</title>
        <authorList>
            <person name="Gibbons H.S."/>
            <person name="Broomall S.M."/>
            <person name="McNew L.A."/>
            <person name="Daligault H."/>
            <person name="Chapman C."/>
            <person name="Bruce D."/>
            <person name="Karavis M."/>
            <person name="Krepps M."/>
            <person name="McGregor P.A."/>
            <person name="Hong C."/>
            <person name="Park K.H."/>
            <person name="Akmal A."/>
            <person name="Feldman A."/>
            <person name="Lin J.S."/>
            <person name="Chang W.E."/>
            <person name="Higgs B.W."/>
            <person name="Demirev P."/>
            <person name="Lindquist J."/>
            <person name="Liem A."/>
            <person name="Fochler E."/>
            <person name="Read T.D."/>
            <person name="Tapia R."/>
            <person name="Johnson S."/>
            <person name="Bishop-Lilly K.A."/>
            <person name="Detter C."/>
            <person name="Han C."/>
            <person name="Sozhamannan S."/>
            <person name="Rosenzweig C.N."/>
            <person name="Skowronski E.W."/>
        </authorList>
    </citation>
    <scope>NUCLEOTIDE SEQUENCE [LARGE SCALE GENOMIC DNA]</scope>
    <source>
        <strain evidence="9 10">1942</strain>
    </source>
</reference>
<dbReference type="PROSITE" id="PS50850">
    <property type="entry name" value="MFS"/>
    <property type="match status" value="1"/>
</dbReference>
<dbReference type="Gene3D" id="1.20.1250.20">
    <property type="entry name" value="MFS general substrate transporter like domains"/>
    <property type="match status" value="2"/>
</dbReference>
<dbReference type="InterPro" id="IPR011701">
    <property type="entry name" value="MFS"/>
</dbReference>
<dbReference type="EMBL" id="CP002207">
    <property type="protein sequence ID" value="ADP33095.1"/>
    <property type="molecule type" value="Genomic_DNA"/>
</dbReference>
<feature type="transmembrane region" description="Helical" evidence="7">
    <location>
        <begin position="379"/>
        <end position="397"/>
    </location>
</feature>
<evidence type="ECO:0000256" key="1">
    <source>
        <dbReference type="ARBA" id="ARBA00004651"/>
    </source>
</evidence>
<dbReference type="InterPro" id="IPR020846">
    <property type="entry name" value="MFS_dom"/>
</dbReference>
<dbReference type="SUPFAM" id="SSF103473">
    <property type="entry name" value="MFS general substrate transporter"/>
    <property type="match status" value="1"/>
</dbReference>
<evidence type="ECO:0000256" key="3">
    <source>
        <dbReference type="ARBA" id="ARBA00022692"/>
    </source>
</evidence>
<feature type="transmembrane region" description="Helical" evidence="7">
    <location>
        <begin position="53"/>
        <end position="74"/>
    </location>
</feature>
<keyword evidence="3 7" id="KW-0812">Transmembrane</keyword>
<dbReference type="PANTHER" id="PTHR23526">
    <property type="entry name" value="INTEGRAL MEMBRANE TRANSPORT PROTEIN-RELATED"/>
    <property type="match status" value="1"/>
</dbReference>
<feature type="transmembrane region" description="Helical" evidence="7">
    <location>
        <begin position="141"/>
        <end position="166"/>
    </location>
</feature>
<evidence type="ECO:0000256" key="6">
    <source>
        <dbReference type="SAM" id="MobiDB-lite"/>
    </source>
</evidence>
<feature type="transmembrane region" description="Helical" evidence="7">
    <location>
        <begin position="284"/>
        <end position="305"/>
    </location>
</feature>
<feature type="domain" description="Major facilitator superfamily (MFS) profile" evidence="8">
    <location>
        <begin position="1"/>
        <end position="200"/>
    </location>
</feature>
<feature type="transmembrane region" description="Helical" evidence="7">
    <location>
        <begin position="12"/>
        <end position="33"/>
    </location>
</feature>
<feature type="transmembrane region" description="Helical" evidence="7">
    <location>
        <begin position="107"/>
        <end position="129"/>
    </location>
</feature>
<feature type="transmembrane region" description="Helical" evidence="7">
    <location>
        <begin position="81"/>
        <end position="101"/>
    </location>
</feature>
<dbReference type="RefSeq" id="WP_004429531.1">
    <property type="nucleotide sequence ID" value="NC_014639.1"/>
</dbReference>
<accession>A0ABN3ZBB0</accession>
<dbReference type="PANTHER" id="PTHR23526:SF2">
    <property type="entry name" value="MAJOR FACILITATOR SUPERFAMILY (MFS) PROFILE DOMAIN-CONTAINING PROTEIN"/>
    <property type="match status" value="1"/>
</dbReference>
<dbReference type="GeneID" id="92917737"/>
<organism evidence="9 10">
    <name type="scientific">Bacillus atrophaeus (strain 1942)</name>
    <dbReference type="NCBI Taxonomy" id="720555"/>
    <lineage>
        <taxon>Bacteria</taxon>
        <taxon>Bacillati</taxon>
        <taxon>Bacillota</taxon>
        <taxon>Bacilli</taxon>
        <taxon>Bacillales</taxon>
        <taxon>Bacillaceae</taxon>
        <taxon>Bacillus</taxon>
    </lineage>
</organism>
<evidence type="ECO:0000259" key="8">
    <source>
        <dbReference type="PROSITE" id="PS50850"/>
    </source>
</evidence>
<keyword evidence="4 7" id="KW-1133">Transmembrane helix</keyword>
<dbReference type="InterPro" id="IPR036259">
    <property type="entry name" value="MFS_trans_sf"/>
</dbReference>